<dbReference type="EMBL" id="ML769710">
    <property type="protein sequence ID" value="KAE9389144.1"/>
    <property type="molecule type" value="Genomic_DNA"/>
</dbReference>
<evidence type="ECO:0000313" key="3">
    <source>
        <dbReference type="Proteomes" id="UP000799118"/>
    </source>
</evidence>
<evidence type="ECO:0000256" key="1">
    <source>
        <dbReference type="SAM" id="MobiDB-lite"/>
    </source>
</evidence>
<dbReference type="Proteomes" id="UP000799118">
    <property type="component" value="Unassembled WGS sequence"/>
</dbReference>
<accession>A0A6A4GVL6</accession>
<sequence>MVPPSHSTSPREVNATYSKTCLIYTQVARAGVEAAAVAGAEVEAELILPPVVEAADVAEVGAEAVDDAEARGGGTEAVTTGAGANELLLFQSSSDSILVGRPTTVVMPRMNGCAGGGACPGPTVGRRCIYPQQLVVEAAGEAALISKHRFREEEEKEEDNQKEEVEDGHSHQVLEEGNSVH</sequence>
<evidence type="ECO:0000313" key="2">
    <source>
        <dbReference type="EMBL" id="KAE9389144.1"/>
    </source>
</evidence>
<proteinExistence type="predicted"/>
<name>A0A6A4GVL6_9AGAR</name>
<feature type="region of interest" description="Disordered" evidence="1">
    <location>
        <begin position="148"/>
        <end position="181"/>
    </location>
</feature>
<keyword evidence="3" id="KW-1185">Reference proteome</keyword>
<gene>
    <name evidence="2" type="ORF">BT96DRAFT_1003532</name>
</gene>
<reference evidence="2" key="1">
    <citation type="journal article" date="2019" name="Environ. Microbiol.">
        <title>Fungal ecological strategies reflected in gene transcription - a case study of two litter decomposers.</title>
        <authorList>
            <person name="Barbi F."/>
            <person name="Kohler A."/>
            <person name="Barry K."/>
            <person name="Baskaran P."/>
            <person name="Daum C."/>
            <person name="Fauchery L."/>
            <person name="Ihrmark K."/>
            <person name="Kuo A."/>
            <person name="LaButti K."/>
            <person name="Lipzen A."/>
            <person name="Morin E."/>
            <person name="Grigoriev I.V."/>
            <person name="Henrissat B."/>
            <person name="Lindahl B."/>
            <person name="Martin F."/>
        </authorList>
    </citation>
    <scope>NUCLEOTIDE SEQUENCE</scope>
    <source>
        <strain evidence="2">JB14</strain>
    </source>
</reference>
<feature type="compositionally biased region" description="Acidic residues" evidence="1">
    <location>
        <begin position="154"/>
        <end position="166"/>
    </location>
</feature>
<organism evidence="2 3">
    <name type="scientific">Gymnopus androsaceus JB14</name>
    <dbReference type="NCBI Taxonomy" id="1447944"/>
    <lineage>
        <taxon>Eukaryota</taxon>
        <taxon>Fungi</taxon>
        <taxon>Dikarya</taxon>
        <taxon>Basidiomycota</taxon>
        <taxon>Agaricomycotina</taxon>
        <taxon>Agaricomycetes</taxon>
        <taxon>Agaricomycetidae</taxon>
        <taxon>Agaricales</taxon>
        <taxon>Marasmiineae</taxon>
        <taxon>Omphalotaceae</taxon>
        <taxon>Gymnopus</taxon>
    </lineage>
</organism>
<dbReference type="AlphaFoldDB" id="A0A6A4GVL6"/>
<protein>
    <submittedName>
        <fullName evidence="2">Uncharacterized protein</fullName>
    </submittedName>
</protein>